<dbReference type="Gene3D" id="3.90.1150.10">
    <property type="entry name" value="Aspartate Aminotransferase, domain 1"/>
    <property type="match status" value="1"/>
</dbReference>
<comment type="cofactor">
    <cofactor evidence="1">
        <name>pyridoxal 5'-phosphate</name>
        <dbReference type="ChEBI" id="CHEBI:597326"/>
    </cofactor>
</comment>
<evidence type="ECO:0000259" key="10">
    <source>
        <dbReference type="Pfam" id="PF00155"/>
    </source>
</evidence>
<comment type="pathway">
    <text evidence="3">Cofactor biosynthesis; adenosylcobalamin biosynthesis.</text>
</comment>
<dbReference type="Pfam" id="PF00155">
    <property type="entry name" value="Aminotran_1_2"/>
    <property type="match status" value="1"/>
</dbReference>
<keyword evidence="6" id="KW-0663">Pyridoxal phosphate</keyword>
<dbReference type="GO" id="GO:0009236">
    <property type="term" value="P:cobalamin biosynthetic process"/>
    <property type="evidence" value="ECO:0007669"/>
    <property type="project" value="UniProtKB-UniPathway"/>
</dbReference>
<dbReference type="Gene3D" id="3.40.640.10">
    <property type="entry name" value="Type I PLP-dependent aspartate aminotransferase-like (Major domain)"/>
    <property type="match status" value="1"/>
</dbReference>
<dbReference type="InterPro" id="IPR015422">
    <property type="entry name" value="PyrdxlP-dep_Trfase_small"/>
</dbReference>
<dbReference type="InterPro" id="IPR015421">
    <property type="entry name" value="PyrdxlP-dep_Trfase_major"/>
</dbReference>
<name>A0A7V0N0K2_UNCAE</name>
<dbReference type="InterPro" id="IPR015424">
    <property type="entry name" value="PyrdxlP-dep_Trfase"/>
</dbReference>
<dbReference type="InterPro" id="IPR005860">
    <property type="entry name" value="CobD"/>
</dbReference>
<gene>
    <name evidence="11" type="ORF">ENG47_06300</name>
</gene>
<proteinExistence type="predicted"/>
<dbReference type="Proteomes" id="UP000885660">
    <property type="component" value="Unassembled WGS sequence"/>
</dbReference>
<evidence type="ECO:0000313" key="11">
    <source>
        <dbReference type="EMBL" id="HDN85345.1"/>
    </source>
</evidence>
<comment type="function">
    <text evidence="2">Decarboxylates L-threonine-O-3-phosphate to yield (R)-1-amino-2-propanol O-2-phosphate, the precursor for the linkage between the nucleotide loop and the corrin ring in cobalamin.</text>
</comment>
<evidence type="ECO:0000256" key="8">
    <source>
        <dbReference type="ARBA" id="ARBA00029996"/>
    </source>
</evidence>
<evidence type="ECO:0000256" key="2">
    <source>
        <dbReference type="ARBA" id="ARBA00003444"/>
    </source>
</evidence>
<evidence type="ECO:0000256" key="6">
    <source>
        <dbReference type="ARBA" id="ARBA00022898"/>
    </source>
</evidence>
<evidence type="ECO:0000256" key="9">
    <source>
        <dbReference type="ARBA" id="ARBA00048531"/>
    </source>
</evidence>
<dbReference type="PROSITE" id="PS00105">
    <property type="entry name" value="AA_TRANSFER_CLASS_1"/>
    <property type="match status" value="1"/>
</dbReference>
<dbReference type="EC" id="4.1.1.81" evidence="4"/>
<protein>
    <recommendedName>
        <fullName evidence="4">threonine-phosphate decarboxylase</fullName>
        <ecNumber evidence="4">4.1.1.81</ecNumber>
    </recommendedName>
    <alternativeName>
        <fullName evidence="8">L-threonine-O-3-phosphate decarboxylase</fullName>
    </alternativeName>
</protein>
<evidence type="ECO:0000256" key="1">
    <source>
        <dbReference type="ARBA" id="ARBA00001933"/>
    </source>
</evidence>
<feature type="domain" description="Aminotransferase class I/classII large" evidence="10">
    <location>
        <begin position="25"/>
        <end position="340"/>
    </location>
</feature>
<dbReference type="PANTHER" id="PTHR42885">
    <property type="entry name" value="HISTIDINOL-PHOSPHATE AMINOTRANSFERASE-RELATED"/>
    <property type="match status" value="1"/>
</dbReference>
<accession>A0A7V0N0K2</accession>
<dbReference type="InterPro" id="IPR004838">
    <property type="entry name" value="NHTrfase_class1_PyrdxlP-BS"/>
</dbReference>
<dbReference type="SUPFAM" id="SSF53383">
    <property type="entry name" value="PLP-dependent transferases"/>
    <property type="match status" value="1"/>
</dbReference>
<evidence type="ECO:0000256" key="5">
    <source>
        <dbReference type="ARBA" id="ARBA00022573"/>
    </source>
</evidence>
<keyword evidence="5" id="KW-0169">Cobalamin biosynthesis</keyword>
<evidence type="ECO:0000256" key="4">
    <source>
        <dbReference type="ARBA" id="ARBA00012285"/>
    </source>
</evidence>
<dbReference type="GO" id="GO:0048472">
    <property type="term" value="F:threonine-phosphate decarboxylase activity"/>
    <property type="evidence" value="ECO:0007669"/>
    <property type="project" value="UniProtKB-EC"/>
</dbReference>
<feature type="non-terminal residue" evidence="11">
    <location>
        <position position="343"/>
    </location>
</feature>
<dbReference type="PANTHER" id="PTHR42885:SF1">
    <property type="entry name" value="THREONINE-PHOSPHATE DECARBOXYLASE"/>
    <property type="match status" value="1"/>
</dbReference>
<dbReference type="NCBIfam" id="TIGR01140">
    <property type="entry name" value="L_thr_O3P_dcar"/>
    <property type="match status" value="1"/>
</dbReference>
<dbReference type="CDD" id="cd00609">
    <property type="entry name" value="AAT_like"/>
    <property type="match status" value="1"/>
</dbReference>
<dbReference type="UniPathway" id="UPA00148"/>
<evidence type="ECO:0000256" key="3">
    <source>
        <dbReference type="ARBA" id="ARBA00004953"/>
    </source>
</evidence>
<sequence length="343" mass="39320">MNKSKFSHGGDIWQVSEKYKIPPDKILDFSTNVNPWGKFSGVVDVIKKNIREIFHYPDPECRKLAFKLSEFLKLERENIVIGNGATEIIYLLMMSLRPYQVVIPVPTFTEYERALKLSGGKAKFLFLKEKSDFTLDIDELIKKVKDSQMVIICNPNNPTGRVLDQSKMQKIVDKAEKMGKFVVVDESFIDFCPQESVINSIKKHQNLFILRSFTKFFSIAGLRLGYGIGSKEVIAKIKSVKLPWMVNSLAEIAGVAILENMEKFKELRQRIEKEKAFLYKNLSKINAVKPYPSITNFILVRIKASFSSSHLANEMAKRGILIRDCSNFTGLSDKFFRIAVRKR</sequence>
<dbReference type="EMBL" id="DRBC01000381">
    <property type="protein sequence ID" value="HDN85345.1"/>
    <property type="molecule type" value="Genomic_DNA"/>
</dbReference>
<reference evidence="11" key="1">
    <citation type="journal article" date="2020" name="mSystems">
        <title>Genome- and Community-Level Interaction Insights into Carbon Utilization and Element Cycling Functions of Hydrothermarchaeota in Hydrothermal Sediment.</title>
        <authorList>
            <person name="Zhou Z."/>
            <person name="Liu Y."/>
            <person name="Xu W."/>
            <person name="Pan J."/>
            <person name="Luo Z.H."/>
            <person name="Li M."/>
        </authorList>
    </citation>
    <scope>NUCLEOTIDE SEQUENCE [LARGE SCALE GENOMIC DNA]</scope>
    <source>
        <strain evidence="11">HyVt-219</strain>
    </source>
</reference>
<comment type="caution">
    <text evidence="11">The sequence shown here is derived from an EMBL/GenBank/DDBJ whole genome shotgun (WGS) entry which is preliminary data.</text>
</comment>
<organism evidence="11">
    <name type="scientific">Aerophobetes bacterium</name>
    <dbReference type="NCBI Taxonomy" id="2030807"/>
    <lineage>
        <taxon>Bacteria</taxon>
        <taxon>Candidatus Aerophobota</taxon>
    </lineage>
</organism>
<comment type="catalytic activity">
    <reaction evidence="9">
        <text>O-phospho-L-threonine + H(+) = (R)-1-aminopropan-2-yl phosphate + CO2</text>
        <dbReference type="Rhea" id="RHEA:11492"/>
        <dbReference type="ChEBI" id="CHEBI:15378"/>
        <dbReference type="ChEBI" id="CHEBI:16526"/>
        <dbReference type="ChEBI" id="CHEBI:58563"/>
        <dbReference type="ChEBI" id="CHEBI:58675"/>
        <dbReference type="EC" id="4.1.1.81"/>
    </reaction>
</comment>
<dbReference type="GO" id="GO:0030170">
    <property type="term" value="F:pyridoxal phosphate binding"/>
    <property type="evidence" value="ECO:0007669"/>
    <property type="project" value="InterPro"/>
</dbReference>
<keyword evidence="7 11" id="KW-0456">Lyase</keyword>
<evidence type="ECO:0000256" key="7">
    <source>
        <dbReference type="ARBA" id="ARBA00023239"/>
    </source>
</evidence>
<dbReference type="InterPro" id="IPR004839">
    <property type="entry name" value="Aminotransferase_I/II_large"/>
</dbReference>
<dbReference type="AlphaFoldDB" id="A0A7V0N0K2"/>